<dbReference type="Gene3D" id="1.10.8.720">
    <property type="entry name" value="Region D6 of dynein motor"/>
    <property type="match status" value="1"/>
</dbReference>
<keyword evidence="4" id="KW-0493">Microtubule</keyword>
<feature type="coiled-coil region" evidence="14">
    <location>
        <begin position="2363"/>
        <end position="2453"/>
    </location>
</feature>
<dbReference type="GO" id="GO:0051959">
    <property type="term" value="F:dynein light intermediate chain binding"/>
    <property type="evidence" value="ECO:0007669"/>
    <property type="project" value="InterPro"/>
</dbReference>
<dbReference type="FunFam" id="1.20.140.100:FF:000004">
    <property type="entry name" value="Dynein axonemal heavy chain 6"/>
    <property type="match status" value="1"/>
</dbReference>
<dbReference type="InterPro" id="IPR004273">
    <property type="entry name" value="Dynein_heavy_D6_P-loop"/>
</dbReference>
<dbReference type="InterPro" id="IPR041228">
    <property type="entry name" value="Dynein_C"/>
</dbReference>
<dbReference type="GO" id="GO:0007018">
    <property type="term" value="P:microtubule-based movement"/>
    <property type="evidence" value="ECO:0007669"/>
    <property type="project" value="InterPro"/>
</dbReference>
<evidence type="ECO:0000259" key="17">
    <source>
        <dbReference type="Pfam" id="PF12774"/>
    </source>
</evidence>
<evidence type="ECO:0000256" key="14">
    <source>
        <dbReference type="SAM" id="Coils"/>
    </source>
</evidence>
<keyword evidence="13" id="KW-0966">Cell projection</keyword>
<dbReference type="InterPro" id="IPR035706">
    <property type="entry name" value="AAA_9"/>
</dbReference>
<keyword evidence="5" id="KW-0677">Repeat</keyword>
<evidence type="ECO:0000256" key="1">
    <source>
        <dbReference type="ARBA" id="ARBA00004430"/>
    </source>
</evidence>
<keyword evidence="7" id="KW-0067">ATP-binding</keyword>
<feature type="domain" description="Dynein heavy chain C-terminal" evidence="23">
    <location>
        <begin position="3286"/>
        <end position="3588"/>
    </location>
</feature>
<dbReference type="GeneID" id="9052401"/>
<keyword evidence="3" id="KW-0963">Cytoplasm</keyword>
<dbReference type="Gene3D" id="1.20.140.100">
    <property type="entry name" value="Dynein heavy chain, N-terminal domain 2"/>
    <property type="match status" value="1"/>
</dbReference>
<feature type="domain" description="Dynein heavy chain region D6 P-loop" evidence="15">
    <location>
        <begin position="2995"/>
        <end position="3108"/>
    </location>
</feature>
<dbReference type="InterPro" id="IPR043157">
    <property type="entry name" value="Dynein_AAA1S"/>
</dbReference>
<dbReference type="InterPro" id="IPR024317">
    <property type="entry name" value="Dynein_heavy_chain_D4_dom"/>
</dbReference>
<dbReference type="RefSeq" id="XP_002777689.1">
    <property type="nucleotide sequence ID" value="XM_002777643.1"/>
</dbReference>
<dbReference type="Gene3D" id="1.10.8.710">
    <property type="match status" value="1"/>
</dbReference>
<evidence type="ECO:0000259" key="16">
    <source>
        <dbReference type="Pfam" id="PF08393"/>
    </source>
</evidence>
<evidence type="ECO:0000256" key="3">
    <source>
        <dbReference type="ARBA" id="ARBA00022490"/>
    </source>
</evidence>
<keyword evidence="25" id="KW-1185">Reference proteome</keyword>
<protein>
    <submittedName>
        <fullName evidence="24">Ciliary dynein heavy chain, putative</fullName>
    </submittedName>
</protein>
<feature type="domain" description="Dynein heavy chain AAA lid" evidence="22">
    <location>
        <begin position="3140"/>
        <end position="3279"/>
    </location>
</feature>
<dbReference type="EMBL" id="GG678232">
    <property type="protein sequence ID" value="EER09505.1"/>
    <property type="molecule type" value="Genomic_DNA"/>
</dbReference>
<evidence type="ECO:0000256" key="13">
    <source>
        <dbReference type="ARBA" id="ARBA00023273"/>
    </source>
</evidence>
<dbReference type="Pfam" id="PF12777">
    <property type="entry name" value="MT"/>
    <property type="match status" value="1"/>
</dbReference>
<dbReference type="InterPro" id="IPR027417">
    <property type="entry name" value="P-loop_NTPase"/>
</dbReference>
<keyword evidence="8" id="KW-0243">Dynein</keyword>
<evidence type="ECO:0000256" key="4">
    <source>
        <dbReference type="ARBA" id="ARBA00022701"/>
    </source>
</evidence>
<dbReference type="Gene3D" id="6.10.140.1060">
    <property type="match status" value="1"/>
</dbReference>
<dbReference type="InterPro" id="IPR013602">
    <property type="entry name" value="Dynein_heavy_linker"/>
</dbReference>
<dbReference type="Gene3D" id="1.20.920.20">
    <property type="match status" value="1"/>
</dbReference>
<dbReference type="InterPro" id="IPR042222">
    <property type="entry name" value="Dynein_2_N"/>
</dbReference>
<evidence type="ECO:0000259" key="23">
    <source>
        <dbReference type="Pfam" id="PF18199"/>
    </source>
</evidence>
<keyword evidence="9 14" id="KW-0175">Coiled coil</keyword>
<evidence type="ECO:0000256" key="10">
    <source>
        <dbReference type="ARBA" id="ARBA00023069"/>
    </source>
</evidence>
<dbReference type="Pfam" id="PF12780">
    <property type="entry name" value="AAA_8"/>
    <property type="match status" value="1"/>
</dbReference>
<dbReference type="InterPro" id="IPR042219">
    <property type="entry name" value="AAA_lid_11_sf"/>
</dbReference>
<dbReference type="FunFam" id="3.40.50.300:FF:000362">
    <property type="entry name" value="Dynein, axonemal, heavy chain 6"/>
    <property type="match status" value="1"/>
</dbReference>
<evidence type="ECO:0000259" key="15">
    <source>
        <dbReference type="Pfam" id="PF03028"/>
    </source>
</evidence>
<evidence type="ECO:0000259" key="20">
    <source>
        <dbReference type="Pfam" id="PF12781"/>
    </source>
</evidence>
<evidence type="ECO:0000259" key="18">
    <source>
        <dbReference type="Pfam" id="PF12777"/>
    </source>
</evidence>
<feature type="domain" description="Dynein heavy chain ATP-binding dynein motor region" evidence="20">
    <location>
        <begin position="2516"/>
        <end position="2736"/>
    </location>
</feature>
<dbReference type="OMA" id="NWMYLEF"/>
<feature type="domain" description="Dynein heavy chain AAA module D4" evidence="19">
    <location>
        <begin position="1878"/>
        <end position="2140"/>
    </location>
</feature>
<dbReference type="Pfam" id="PF12774">
    <property type="entry name" value="AAA_6"/>
    <property type="match status" value="1"/>
</dbReference>
<accession>C5L198</accession>
<dbReference type="FunFam" id="1.10.8.710:FF:000004">
    <property type="entry name" value="Dynein axonemal heavy chain 6"/>
    <property type="match status" value="1"/>
</dbReference>
<dbReference type="Proteomes" id="UP000007800">
    <property type="component" value="Unassembled WGS sequence"/>
</dbReference>
<dbReference type="Gene3D" id="3.20.180.20">
    <property type="entry name" value="Dynein heavy chain, N-terminal domain 2"/>
    <property type="match status" value="1"/>
</dbReference>
<evidence type="ECO:0000259" key="21">
    <source>
        <dbReference type="Pfam" id="PF17852"/>
    </source>
</evidence>
<feature type="domain" description="Dynein heavy chain hydrolytic ATP-binding dynein motor region" evidence="17">
    <location>
        <begin position="1089"/>
        <end position="1415"/>
    </location>
</feature>
<dbReference type="InterPro" id="IPR024743">
    <property type="entry name" value="Dynein_HC_stalk"/>
</dbReference>
<evidence type="ECO:0000256" key="9">
    <source>
        <dbReference type="ARBA" id="ARBA00023054"/>
    </source>
</evidence>
<feature type="coiled-coil region" evidence="14">
    <location>
        <begin position="2195"/>
        <end position="2222"/>
    </location>
</feature>
<dbReference type="FunFam" id="3.40.50.300:FF:001145">
    <property type="entry name" value="Putative dynein heavy chain"/>
    <property type="match status" value="1"/>
</dbReference>
<sequence>MIQDFLKMQESRRYQEVDADVKALEAAVDDISDWIGELVNKVEAQNGLLSIVGLVQVEALQEDTKEGVIDPSLLGNSWNERSAKSLVQQRKLREILAARKKLARQEKKLLWFVIRLVEQQLRSALIGVAIASVREFCSLLAAGAELSLPGFMCMLSSYRGGVKKLLPPEKEIQVRPLFSLTVEFRKKSVMERSGLDGLIFHPSRSDFEEGVRKFWEGVLEALNRVPNLGVKNSDELPKPEGRLKLSLMRGRPVSDVVNRIHEFKRYIKYMSGKVLGDVEAAIEYSLAQYVPARIVFDYGNEWDEDQYIGQVGQDCDMIMEDMNLMKEFKEKVIPSVKVYHTAGAILVNGQPLRASLEPIPLRALDAMKRILNDIAKERNKEVPYSTAATVGSNLKYTAYISAVQQIRDELGDLQERNVMVTGLYSTLGKFGSTISMDERMQLDLMQNRMEELSDKKVVEASVCIENIRKDMTKDCLEKCASLEAELVHLERSLNSGVFLSADAVVNRTHGEVLADLESIHQMIVKNEERVNALQRSLQLMKVNPYDFNQLQKLKSRYEQRRGIWDSVATWRSLTTEWLNAPLREVDVEGLNRTVNTMFKEAFKLSKQLDGDQVVEEMKELIGVWKSNLPVIQELGNPVMQRRHWERVCQAVGLALTGTAATRVTLMMLEKQDIYSHREAVGEISAAASGEHALEKTMVKVAGSWEGLQLPVMNHRNTKNLWILGDVSELITFLEDHAVTIQTALGSRFVAGVKKTVEEWAKKISTASDVLDEWLQVQRSWMYLENIFSAEDIQRQLPNEAAKFKSVDKFWNELFKKIRRSSPAAMDAFHIPNLLVQLQEANETLDQVQKSLEDYLETKRALFPRFYFLSNDELLSILSQTRNPHAVQEHLSKCFDAMNRVVFDPEKSSPPEITHFTDIAGERVPNSTPVRAEGAVEIWLNYILDQMVQSLYDLTKKSLLEYPEDGRREWLFADYPAQSVLLVDMISWTSNCEKEWKGGEMHPLSECIKYHQEQLQESVAYVRQDLNKLQRILMGALIVLDVHNITVIEQLLAAGCRSVNDFDWSKQLRYYWDTKSVYRTAVFEVISFRYSYEYLGNGPRLVITALTDKCYMTLTGALHLNYGGAPAGPAGTGKTETTKDLGKALAVQCVVFNCSDGLDYKIMGRFFSGLAQAGAWACFDEFNRIQVEVLSVIAQQMLTITQAIRSKVSIFEFSGREIPLNPRFGVFITMNPGYAGRTELPDNLKSLFRPVAMMVPDYALIAEIILYSEGFEAGSMLARKMVQLYRLASEQLSKQDHYDFGMRAVKSVLVMAGQLKRKYPELNEDVTLIRAMRDSNVPKFVSADLPLFMGIISDLFPGIQVPYVDYGALQKEIEAQLRKEHLQVVEGFVGKIIQLLETQLVRHGVMVVGVTATGKSTCSTILSRALSQLCLDGSTDPAHQVTKVMALNPKSISMEELYGSFNENTGEWSDGLVAILVREALSDTSDNKKWVQFDGPVDAIWIENMNTVLDDNKMLCLNNGERIKLAPTMTMMFEEAPGIPSVDANLCKSFMDLCDSFVNDSNGFERVMPLEPEQEEPTIKPSKRSDASNDKLLRMYLIVAAVRSLGGNLHETSRGEFLEFMRPHFESICPDVVDFDDLYSVAVDPEKGTSSRRWGYNGVRRRRRISGCFEHIENRVEPFTYTPGMPFFSILVPTTESTSQLMTLDALTRNGTNIFFSGETGVGKSVGIAAFLDKLVREGEAADAEMRFTVATANFSAQTSSGNVVDIFETRLDRKRKNLLGPPAGTESSNKPTVVVHKGYHLIRLIDDIDREWFDELFNRKLLQYCGVSWAIPRWREVMFGDYMDRATKAYTECHDSEKLSRVFQEYLDEYNMTYPSTMSLIFFSDARAHLSRVARVIRQPRGNVLLVGVSGVGRKSVTRMAAFMAEYSLKSIEITRSYDTAAFREDLKSMMFSVAKTSSKGLVFLFSDTQIVKESFLECINNILNTGEVPNLFAPDELEQVIGLVRPIAKAAGKQDSRDVIWSHFVHLVRESLHIVLAFSPVGEAFRARCRQFPSLINCCTIDWFMPWPKDALYSVAERNYKDADKSLGIDNYVASLATMSGVIHSSVTAMAESFFTTLRRRTYITPTSYLELIKLFLSLLEELQGILTARLKRYTVGVDKLNETNAIVDKLKHDLTEMQPVLKKASEDTAMLMEQVTRDEADAQEKKLACAEDEKAAAAAAAEANAIKTDCQADLDEAMPAYHSAMKSLESLDKKDIQEAKSFTKPPALVEVVLKAVCLLLGKKETWDDAKKVMGDMGFLQSLKNYDKDSLASNQRLTAKLQTYIKRDDFNAESVSRVSKAATSLCMWVIAMDVYGRVARGIEPKKAKLAEAEKMLADAEQQLASKKAVLKEVEDRVEGLRAKLSQAKKKAQQLEKDMEIATIKLGRAEKLLAGLGNEAVRWKAASEQLEQNLKDIVGNVVLGGGFVAYLGPFTADYREKLTEQWIQECLGEEVHLAVDPRWGCDAVLGDPAKIREWNIQGLPNDKLSVENGIIVSRGRRWPLMIDPQGQANKWICNLGKEKDIQVIKLTDATYLRTLENGIRNGNAILLENVEEVLDPALEPVLSKHVFKKGGQSLIRLGTEDVPYSNDFAFYMTTKMPNPHYLPEICIKVTVINFTVTPSGLESQLVSAVVAHERPDLEQKRGELVVQIAADKNELNNIEQLILKLLAENEGDILADDTLIQTLDQSKETTDAVNERMRNAEKTMVSIEEARVNYAPVGTRGSILYFVIADMSSIDPMYQYSLEFFVNLFKGRLAKSEKSDDVENRVSTIVGDVTLATYTNICRGLFEDHKLLYASLNTIQVLRSMKQIPSHTWQFFQIGVEAINGLVDLEPILESHPCPQWCDTVAWNKIVVLVTLAGLSGVKDVDGLLDDMMQNSADWEKFSSSDHMYEAPLPGVWDEKVTSFHRLCLVKSLRENLLVPAVREFVAKNLGKEFVVSPALDLRSCFDDSDCGTPIIFVLSPGADPTDNVIKLASSLGYADRLHMLSLGQGQGPKAEALIDRARDNGDWVMLQNCHLAASWMTSLERIQAELNPARISKSYRLWLTSMPSKAFPVPVLQAGIKITNEPPKGLRANLTRSFLAISEELFEGNSKPRAFKKLLFALAFFHAVILERRKFGPIGWNIPYEWMDSDFQVSTEQLDMYLNDQPGVPLRTLSYLVAEVNYGGRVTDDKDVRLITAILASFFRNETVEESNYRFSAADMYYAPDATGLSDVRNYISALPQDEDPIVFGLHSNALITAQINQAKKLLEAIVSVQPQLSGGDGGLAPEEIVSNMVNEFTSRMPNAISTTDGHRLSFAKEPSGGIISLGVFLAQEIHRFNLLVSVVKTSLAALAKAIKGFIVMSSDLEEMFNSFLIQKAPAKWSAAAYPCLMPLNSWVSDFIRRVEFMHSWAHYGPPASFWLPAFFFPQGFMTAGMQMHARAHRIPIDSLTFETNVQTYSSPDELPGPPETGVNIHGVFLQGAGWDLEGACLQESAPAVLFIPLPVISLRPVLSADLKENRSNYFCPLYKTSIRAGTLSTTGHSTNFIMYLNINGGTEPAEHWIQTMIESDGEAGIISRAANRCVLAHVKVNQNGDDSHVPEGRSLTAACFLHCQCCVEECYGGSPHTHVKE</sequence>
<dbReference type="FunFam" id="1.20.920.20:FF:000001">
    <property type="entry name" value="dynein heavy chain 2, axonemal"/>
    <property type="match status" value="1"/>
</dbReference>
<dbReference type="InterPro" id="IPR026983">
    <property type="entry name" value="DHC"/>
</dbReference>
<proteinExistence type="inferred from homology"/>
<dbReference type="FunFam" id="3.40.50.300:FF:000063">
    <property type="entry name" value="dynein heavy chain 6, axonemal"/>
    <property type="match status" value="1"/>
</dbReference>
<dbReference type="GO" id="GO:0045505">
    <property type="term" value="F:dynein intermediate chain binding"/>
    <property type="evidence" value="ECO:0007669"/>
    <property type="project" value="InterPro"/>
</dbReference>
<feature type="coiled-coil region" evidence="14">
    <location>
        <begin position="2692"/>
        <end position="2754"/>
    </location>
</feature>
<reference evidence="24 25" key="1">
    <citation type="submission" date="2008-07" db="EMBL/GenBank/DDBJ databases">
        <authorList>
            <person name="El-Sayed N."/>
            <person name="Caler E."/>
            <person name="Inman J."/>
            <person name="Amedeo P."/>
            <person name="Hass B."/>
            <person name="Wortman J."/>
        </authorList>
    </citation>
    <scope>NUCLEOTIDE SEQUENCE [LARGE SCALE GENOMIC DNA]</scope>
    <source>
        <strain evidence="25">ATCC 50983 / TXsc</strain>
    </source>
</reference>
<comment type="similarity">
    <text evidence="2">Belongs to the dynein heavy chain family.</text>
</comment>
<dbReference type="Pfam" id="PF12781">
    <property type="entry name" value="AAA_9"/>
    <property type="match status" value="1"/>
</dbReference>
<dbReference type="Gene3D" id="1.20.1270.280">
    <property type="match status" value="1"/>
</dbReference>
<dbReference type="InParanoid" id="C5L198"/>
<feature type="domain" description="Dynein heavy chain linker" evidence="16">
    <location>
        <begin position="550"/>
        <end position="956"/>
    </location>
</feature>
<feature type="domain" description="Dynein heavy chain AAA 5 extension" evidence="21">
    <location>
        <begin position="1538"/>
        <end position="1647"/>
    </location>
</feature>
<dbReference type="PANTHER" id="PTHR22878:SF68">
    <property type="entry name" value="DYNEIN HEAVY CHAIN 6, AXONEMAL-LIKE"/>
    <property type="match status" value="1"/>
</dbReference>
<evidence type="ECO:0000313" key="24">
    <source>
        <dbReference type="EMBL" id="EER09505.1"/>
    </source>
</evidence>
<comment type="subcellular location">
    <subcellularLocation>
        <location evidence="1">Cytoplasm</location>
        <location evidence="1">Cytoskeleton</location>
        <location evidence="1">Cilium axoneme</location>
    </subcellularLocation>
</comment>
<dbReference type="Gene3D" id="1.10.8.1220">
    <property type="match status" value="1"/>
</dbReference>
<dbReference type="FunFam" id="1.10.8.1220:FF:000001">
    <property type="entry name" value="Dynein axonemal heavy chain 5"/>
    <property type="match status" value="1"/>
</dbReference>
<dbReference type="SUPFAM" id="SSF52540">
    <property type="entry name" value="P-loop containing nucleoside triphosphate hydrolases"/>
    <property type="match status" value="3"/>
</dbReference>
<dbReference type="GO" id="GO:0005930">
    <property type="term" value="C:axoneme"/>
    <property type="evidence" value="ECO:0007669"/>
    <property type="project" value="UniProtKB-SubCell"/>
</dbReference>
<dbReference type="Pfam" id="PF18199">
    <property type="entry name" value="Dynein_C"/>
    <property type="match status" value="1"/>
</dbReference>
<dbReference type="FunFam" id="3.20.180.20:FF:000001">
    <property type="entry name" value="Dynein axonemal heavy chain 5"/>
    <property type="match status" value="1"/>
</dbReference>
<dbReference type="Pfam" id="PF18198">
    <property type="entry name" value="AAA_lid_11"/>
    <property type="match status" value="1"/>
</dbReference>
<evidence type="ECO:0000256" key="7">
    <source>
        <dbReference type="ARBA" id="ARBA00022840"/>
    </source>
</evidence>
<dbReference type="InterPro" id="IPR041658">
    <property type="entry name" value="AAA_lid_11"/>
</dbReference>
<dbReference type="PANTHER" id="PTHR22878">
    <property type="entry name" value="DYNEIN HEAVY CHAIN 6, AXONEMAL-LIKE-RELATED"/>
    <property type="match status" value="1"/>
</dbReference>
<dbReference type="GO" id="GO:0005874">
    <property type="term" value="C:microtubule"/>
    <property type="evidence" value="ECO:0007669"/>
    <property type="project" value="UniProtKB-KW"/>
</dbReference>
<evidence type="ECO:0000256" key="6">
    <source>
        <dbReference type="ARBA" id="ARBA00022741"/>
    </source>
</evidence>
<feature type="coiled-coil region" evidence="14">
    <location>
        <begin position="830"/>
        <end position="857"/>
    </location>
</feature>
<dbReference type="Pfam" id="PF03028">
    <property type="entry name" value="Dynein_heavy"/>
    <property type="match status" value="1"/>
</dbReference>
<name>C5L198_PERM5</name>
<dbReference type="FunFam" id="1.10.8.720:FF:000001">
    <property type="entry name" value="dynein heavy chain 7, axonemal"/>
    <property type="match status" value="1"/>
</dbReference>
<keyword evidence="10" id="KW-0969">Cilium</keyword>
<dbReference type="GO" id="GO:0008569">
    <property type="term" value="F:minus-end-directed microtubule motor activity"/>
    <property type="evidence" value="ECO:0007669"/>
    <property type="project" value="InterPro"/>
</dbReference>
<evidence type="ECO:0000256" key="12">
    <source>
        <dbReference type="ARBA" id="ARBA00023212"/>
    </source>
</evidence>
<dbReference type="InterPro" id="IPR043160">
    <property type="entry name" value="Dynein_C_barrel"/>
</dbReference>
<dbReference type="Pfam" id="PF08393">
    <property type="entry name" value="DHC_N2"/>
    <property type="match status" value="1"/>
</dbReference>
<dbReference type="Gene3D" id="1.10.287.2620">
    <property type="match status" value="1"/>
</dbReference>
<keyword evidence="6" id="KW-0547">Nucleotide-binding</keyword>
<evidence type="ECO:0000259" key="22">
    <source>
        <dbReference type="Pfam" id="PF18198"/>
    </source>
</evidence>
<dbReference type="Pfam" id="PF12775">
    <property type="entry name" value="AAA_7"/>
    <property type="match status" value="1"/>
</dbReference>
<dbReference type="InterPro" id="IPR041466">
    <property type="entry name" value="Dynein_AAA5_ext"/>
</dbReference>
<dbReference type="OrthoDB" id="5593012at2759"/>
<dbReference type="Gene3D" id="1.20.58.1120">
    <property type="match status" value="1"/>
</dbReference>
<dbReference type="FunFam" id="3.10.490.20:FF:000009">
    <property type="entry name" value="Dynein heavy chain 4"/>
    <property type="match status" value="1"/>
</dbReference>
<feature type="domain" description="Dynein heavy chain coiled coil stalk" evidence="18">
    <location>
        <begin position="2154"/>
        <end position="2486"/>
    </location>
</feature>
<dbReference type="GO" id="GO:0030286">
    <property type="term" value="C:dynein complex"/>
    <property type="evidence" value="ECO:0007669"/>
    <property type="project" value="UniProtKB-KW"/>
</dbReference>
<evidence type="ECO:0000259" key="19">
    <source>
        <dbReference type="Pfam" id="PF12780"/>
    </source>
</evidence>
<keyword evidence="12" id="KW-0206">Cytoskeleton</keyword>
<evidence type="ECO:0000256" key="2">
    <source>
        <dbReference type="ARBA" id="ARBA00008887"/>
    </source>
</evidence>
<dbReference type="InterPro" id="IPR035699">
    <property type="entry name" value="AAA_6"/>
</dbReference>
<dbReference type="InterPro" id="IPR042228">
    <property type="entry name" value="Dynein_linker_3"/>
</dbReference>
<gene>
    <name evidence="24" type="ORF">Pmar_PMAR016436</name>
</gene>
<organism evidence="25">
    <name type="scientific">Perkinsus marinus (strain ATCC 50983 / TXsc)</name>
    <dbReference type="NCBI Taxonomy" id="423536"/>
    <lineage>
        <taxon>Eukaryota</taxon>
        <taxon>Sar</taxon>
        <taxon>Alveolata</taxon>
        <taxon>Perkinsozoa</taxon>
        <taxon>Perkinsea</taxon>
        <taxon>Perkinsida</taxon>
        <taxon>Perkinsidae</taxon>
        <taxon>Perkinsus</taxon>
    </lineage>
</organism>
<dbReference type="FunFam" id="3.40.50.300:FF:002141">
    <property type="entry name" value="Dynein heavy chain"/>
    <property type="match status" value="1"/>
</dbReference>
<evidence type="ECO:0000256" key="11">
    <source>
        <dbReference type="ARBA" id="ARBA00023175"/>
    </source>
</evidence>
<dbReference type="GO" id="GO:0005524">
    <property type="term" value="F:ATP binding"/>
    <property type="evidence" value="ECO:0007669"/>
    <property type="project" value="UniProtKB-KW"/>
</dbReference>
<evidence type="ECO:0000256" key="5">
    <source>
        <dbReference type="ARBA" id="ARBA00022737"/>
    </source>
</evidence>
<evidence type="ECO:0000313" key="25">
    <source>
        <dbReference type="Proteomes" id="UP000007800"/>
    </source>
</evidence>
<keyword evidence="11" id="KW-0505">Motor protein</keyword>
<dbReference type="Gene3D" id="3.40.50.300">
    <property type="entry name" value="P-loop containing nucleotide triphosphate hydrolases"/>
    <property type="match status" value="6"/>
</dbReference>
<dbReference type="Gene3D" id="3.10.490.20">
    <property type="match status" value="1"/>
</dbReference>
<evidence type="ECO:0000256" key="8">
    <source>
        <dbReference type="ARBA" id="ARBA00023017"/>
    </source>
</evidence>
<dbReference type="Pfam" id="PF17852">
    <property type="entry name" value="Dynein_AAA_lid"/>
    <property type="match status" value="1"/>
</dbReference>